<evidence type="ECO:0000313" key="3">
    <source>
        <dbReference type="Proteomes" id="UP000663856"/>
    </source>
</evidence>
<protein>
    <submittedName>
        <fullName evidence="2">Uncharacterized protein</fullName>
    </submittedName>
</protein>
<reference evidence="2" key="1">
    <citation type="submission" date="2021-02" db="EMBL/GenBank/DDBJ databases">
        <authorList>
            <person name="Nowell W R."/>
        </authorList>
    </citation>
    <scope>NUCLEOTIDE SEQUENCE</scope>
</reference>
<dbReference type="InterPro" id="IPR013517">
    <property type="entry name" value="FG-GAP"/>
</dbReference>
<dbReference type="Proteomes" id="UP000663856">
    <property type="component" value="Unassembled WGS sequence"/>
</dbReference>
<name>A0A816L0V5_9BILA</name>
<proteinExistence type="predicted"/>
<dbReference type="AlphaFoldDB" id="A0A816L0V5"/>
<dbReference type="PANTHER" id="PTHR46580">
    <property type="entry name" value="SENSOR KINASE-RELATED"/>
    <property type="match status" value="1"/>
</dbReference>
<dbReference type="Pfam" id="PF13517">
    <property type="entry name" value="FG-GAP_3"/>
    <property type="match status" value="3"/>
</dbReference>
<dbReference type="EMBL" id="CAJNRF010000012">
    <property type="protein sequence ID" value="CAF1928613.1"/>
    <property type="molecule type" value="Genomic_DNA"/>
</dbReference>
<dbReference type="Gene3D" id="2.130.10.130">
    <property type="entry name" value="Integrin alpha, N-terminal"/>
    <property type="match status" value="2"/>
</dbReference>
<dbReference type="SUPFAM" id="SSF69318">
    <property type="entry name" value="Integrin alpha N-terminal domain"/>
    <property type="match status" value="2"/>
</dbReference>
<sequence>MILLGNGHGNFLTEKTYSTGSGSNPSSIAINDFNNDKYLDLAVVNKGTDTIGIFFEHKCTYFTRQNSCESGNSSGSTSLAIGDFNSDGHLDIVSSLYDGNNAGVFLGFANGSFTPPMIYADVPSSHSWIVDVGDFNNDNKLDIVLTNWGDNSVSQILGYGNGNYTQPIINSTGSGSHPVSAAVGIDSIGIFLVYGNGSFAEQLIFSTGPSSSPQFPIAGDFNKDGQLDLAIANYGTTNVGILYGYNNGTFGNLYTYVTSIGSHPTNVQVGDFNNDQQLDIIVVDEVSNNVGIFFGYNDGTFTSISLISLSKGSVTYSVAVVDFNNDYCLDFTIAVYGDNTIGVFLANGSMPFGGQTLLFVDKGSHRSSVAISHFSNDNYFAIAITNSDMNNIGRFLGGRNRIFSNITTFSTGNNSHPLSLAVSDFNNDSLTDIVVTNYNTNNIIILIRYGNGSFSMLKSYSTGDNSQPKSIVTGDFN</sequence>
<gene>
    <name evidence="2" type="ORF">WKI299_LOCUS217</name>
</gene>
<dbReference type="Gene3D" id="2.30.30.100">
    <property type="match status" value="1"/>
</dbReference>
<organism evidence="2 3">
    <name type="scientific">Rotaria magnacalcarata</name>
    <dbReference type="NCBI Taxonomy" id="392030"/>
    <lineage>
        <taxon>Eukaryota</taxon>
        <taxon>Metazoa</taxon>
        <taxon>Spiralia</taxon>
        <taxon>Gnathifera</taxon>
        <taxon>Rotifera</taxon>
        <taxon>Eurotatoria</taxon>
        <taxon>Bdelloidea</taxon>
        <taxon>Philodinida</taxon>
        <taxon>Philodinidae</taxon>
        <taxon>Rotaria</taxon>
    </lineage>
</organism>
<evidence type="ECO:0000256" key="1">
    <source>
        <dbReference type="ARBA" id="ARBA00022729"/>
    </source>
</evidence>
<evidence type="ECO:0000313" key="2">
    <source>
        <dbReference type="EMBL" id="CAF1928613.1"/>
    </source>
</evidence>
<accession>A0A816L0V5</accession>
<comment type="caution">
    <text evidence="2">The sequence shown here is derived from an EMBL/GenBank/DDBJ whole genome shotgun (WGS) entry which is preliminary data.</text>
</comment>
<dbReference type="InterPro" id="IPR028994">
    <property type="entry name" value="Integrin_alpha_N"/>
</dbReference>
<keyword evidence="1" id="KW-0732">Signal</keyword>